<dbReference type="SUPFAM" id="SSF55298">
    <property type="entry name" value="YjgF-like"/>
    <property type="match status" value="1"/>
</dbReference>
<dbReference type="PANTHER" id="PTHR43857">
    <property type="entry name" value="BLR7761 PROTEIN"/>
    <property type="match status" value="1"/>
</dbReference>
<dbReference type="Gene3D" id="3.30.1330.40">
    <property type="entry name" value="RutC-like"/>
    <property type="match status" value="1"/>
</dbReference>
<dbReference type="RefSeq" id="WP_055972938.1">
    <property type="nucleotide sequence ID" value="NZ_BDDW01000005.1"/>
</dbReference>
<gene>
    <name evidence="1" type="ORF">J2T10_003843</name>
</gene>
<dbReference type="PANTHER" id="PTHR43857:SF1">
    <property type="entry name" value="YJGH FAMILY PROTEIN"/>
    <property type="match status" value="1"/>
</dbReference>
<sequence>MTITTKENEKMTTLERRFAEVPGHWQVPGHFKINHSHGIRVGDMIYVGGQEDLDADGNVNNPGDIVAQCKNVMESLKRVIESLGGTMGDVVQFNTFYAGELSYEEWQRTYDIRFSYFPAPGPTATGILIGEELNLPGIRVEVNAVAIVGSAATRMEAFDDGTQATLDVPVAGESPNA</sequence>
<dbReference type="Pfam" id="PF01042">
    <property type="entry name" value="Ribonuc_L-PSP"/>
    <property type="match status" value="1"/>
</dbReference>
<protein>
    <submittedName>
        <fullName evidence="1">Enamine deaminase RidA (YjgF/YER057c/UK114 family)</fullName>
    </submittedName>
</protein>
<dbReference type="Proteomes" id="UP001244563">
    <property type="component" value="Unassembled WGS sequence"/>
</dbReference>
<dbReference type="CDD" id="cd00448">
    <property type="entry name" value="YjgF_YER057c_UK114_family"/>
    <property type="match status" value="1"/>
</dbReference>
<evidence type="ECO:0000313" key="2">
    <source>
        <dbReference type="Proteomes" id="UP001244563"/>
    </source>
</evidence>
<accession>A0ABT9TR71</accession>
<evidence type="ECO:0000313" key="1">
    <source>
        <dbReference type="EMBL" id="MDQ0104170.1"/>
    </source>
</evidence>
<organism evidence="1 2">
    <name type="scientific">Paenarthrobacter nicotinovorans</name>
    <name type="common">Arthrobacter nicotinovorans</name>
    <dbReference type="NCBI Taxonomy" id="29320"/>
    <lineage>
        <taxon>Bacteria</taxon>
        <taxon>Bacillati</taxon>
        <taxon>Actinomycetota</taxon>
        <taxon>Actinomycetes</taxon>
        <taxon>Micrococcales</taxon>
        <taxon>Micrococcaceae</taxon>
        <taxon>Paenarthrobacter</taxon>
    </lineage>
</organism>
<dbReference type="InterPro" id="IPR006175">
    <property type="entry name" value="YjgF/YER057c/UK114"/>
</dbReference>
<reference evidence="1 2" key="1">
    <citation type="submission" date="2023-07" db="EMBL/GenBank/DDBJ databases">
        <title>Sorghum-associated microbial communities from plants grown in Nebraska, USA.</title>
        <authorList>
            <person name="Schachtman D."/>
        </authorList>
    </citation>
    <scope>NUCLEOTIDE SEQUENCE [LARGE SCALE GENOMIC DNA]</scope>
    <source>
        <strain evidence="1 2">CC523</strain>
    </source>
</reference>
<keyword evidence="2" id="KW-1185">Reference proteome</keyword>
<dbReference type="InterPro" id="IPR035959">
    <property type="entry name" value="RutC-like_sf"/>
</dbReference>
<proteinExistence type="predicted"/>
<name>A0ABT9TR71_PAENI</name>
<dbReference type="EMBL" id="JAUSSW010000014">
    <property type="protein sequence ID" value="MDQ0104170.1"/>
    <property type="molecule type" value="Genomic_DNA"/>
</dbReference>
<comment type="caution">
    <text evidence="1">The sequence shown here is derived from an EMBL/GenBank/DDBJ whole genome shotgun (WGS) entry which is preliminary data.</text>
</comment>